<evidence type="ECO:0000313" key="1">
    <source>
        <dbReference type="EMBL" id="MFC6870914.1"/>
    </source>
</evidence>
<evidence type="ECO:0000313" key="2">
    <source>
        <dbReference type="Proteomes" id="UP001596337"/>
    </source>
</evidence>
<proteinExistence type="predicted"/>
<organism evidence="1 2">
    <name type="scientific">Haloechinothrix salitolerans</name>
    <dbReference type="NCBI Taxonomy" id="926830"/>
    <lineage>
        <taxon>Bacteria</taxon>
        <taxon>Bacillati</taxon>
        <taxon>Actinomycetota</taxon>
        <taxon>Actinomycetes</taxon>
        <taxon>Pseudonocardiales</taxon>
        <taxon>Pseudonocardiaceae</taxon>
        <taxon>Haloechinothrix</taxon>
    </lineage>
</organism>
<dbReference type="Proteomes" id="UP001596337">
    <property type="component" value="Unassembled WGS sequence"/>
</dbReference>
<comment type="caution">
    <text evidence="1">The sequence shown here is derived from an EMBL/GenBank/DDBJ whole genome shotgun (WGS) entry which is preliminary data.</text>
</comment>
<accession>A0ABW2CA26</accession>
<dbReference type="EMBL" id="JBHSXX010000001">
    <property type="protein sequence ID" value="MFC6870914.1"/>
    <property type="molecule type" value="Genomic_DNA"/>
</dbReference>
<gene>
    <name evidence="1" type="ORF">ACFQGD_27690</name>
</gene>
<name>A0ABW2CA26_9PSEU</name>
<keyword evidence="2" id="KW-1185">Reference proteome</keyword>
<reference evidence="2" key="1">
    <citation type="journal article" date="2019" name="Int. J. Syst. Evol. Microbiol.">
        <title>The Global Catalogue of Microorganisms (GCM) 10K type strain sequencing project: providing services to taxonomists for standard genome sequencing and annotation.</title>
        <authorList>
            <consortium name="The Broad Institute Genomics Platform"/>
            <consortium name="The Broad Institute Genome Sequencing Center for Infectious Disease"/>
            <person name="Wu L."/>
            <person name="Ma J."/>
        </authorList>
    </citation>
    <scope>NUCLEOTIDE SEQUENCE [LARGE SCALE GENOMIC DNA]</scope>
    <source>
        <strain evidence="2">KCTC 32255</strain>
    </source>
</reference>
<dbReference type="RefSeq" id="WP_345401607.1">
    <property type="nucleotide sequence ID" value="NZ_BAABLA010000106.1"/>
</dbReference>
<protein>
    <submittedName>
        <fullName evidence="1">Uncharacterized protein</fullName>
    </submittedName>
</protein>
<sequence>MDCPHGVKGYEGVVGDFGGGLVPSLESSPGEQVEGGGDRVVVAEVGQRGPRMDLAVRAIVGGVQSAHGIEGGALAVGVDLMAAEEAAHGADDLLVRVFAYRFEPGRVELGASRAW</sequence>